<protein>
    <submittedName>
        <fullName evidence="1">Uncharacterized protein</fullName>
    </submittedName>
</protein>
<reference evidence="1" key="1">
    <citation type="submission" date="2020-03" db="EMBL/GenBank/DDBJ databases">
        <title>The deep terrestrial virosphere.</title>
        <authorList>
            <person name="Holmfeldt K."/>
            <person name="Nilsson E."/>
            <person name="Simone D."/>
            <person name="Lopez-Fernandez M."/>
            <person name="Wu X."/>
            <person name="de Brujin I."/>
            <person name="Lundin D."/>
            <person name="Andersson A."/>
            <person name="Bertilsson S."/>
            <person name="Dopson M."/>
        </authorList>
    </citation>
    <scope>NUCLEOTIDE SEQUENCE</scope>
    <source>
        <strain evidence="1">MM415A05162</strain>
    </source>
</reference>
<dbReference type="EMBL" id="MT141673">
    <property type="protein sequence ID" value="QJA69056.1"/>
    <property type="molecule type" value="Genomic_DNA"/>
</dbReference>
<accession>A0A6M3JGR1</accession>
<evidence type="ECO:0000313" key="1">
    <source>
        <dbReference type="EMBL" id="QJA69056.1"/>
    </source>
</evidence>
<gene>
    <name evidence="1" type="ORF">MM415A05162_0008</name>
</gene>
<organism evidence="1">
    <name type="scientific">viral metagenome</name>
    <dbReference type="NCBI Taxonomy" id="1070528"/>
    <lineage>
        <taxon>unclassified sequences</taxon>
        <taxon>metagenomes</taxon>
        <taxon>organismal metagenomes</taxon>
    </lineage>
</organism>
<proteinExistence type="predicted"/>
<dbReference type="AlphaFoldDB" id="A0A6M3JGR1"/>
<sequence length="47" mass="6011">MNGRVAKKLRKYSKRRWLEYVEMVLQWPYMARLRFAWYIVKPHRVKK</sequence>
<name>A0A6M3JGR1_9ZZZZ</name>